<evidence type="ECO:0000313" key="3">
    <source>
        <dbReference type="Proteomes" id="UP000499080"/>
    </source>
</evidence>
<reference evidence="2 3" key="1">
    <citation type="journal article" date="2019" name="Sci. Rep.">
        <title>Orb-weaving spider Araneus ventricosus genome elucidates the spidroin gene catalogue.</title>
        <authorList>
            <person name="Kono N."/>
            <person name="Nakamura H."/>
            <person name="Ohtoshi R."/>
            <person name="Moran D.A.P."/>
            <person name="Shinohara A."/>
            <person name="Yoshida Y."/>
            <person name="Fujiwara M."/>
            <person name="Mori M."/>
            <person name="Tomita M."/>
            <person name="Arakawa K."/>
        </authorList>
    </citation>
    <scope>NUCLEOTIDE SEQUENCE [LARGE SCALE GENOMIC DNA]</scope>
</reference>
<proteinExistence type="predicted"/>
<dbReference type="Proteomes" id="UP000499080">
    <property type="component" value="Unassembled WGS sequence"/>
</dbReference>
<gene>
    <name evidence="2" type="ORF">AVEN_263480_1</name>
</gene>
<dbReference type="AlphaFoldDB" id="A0A4Y2EYQ2"/>
<accession>A0A4Y2EYQ2</accession>
<evidence type="ECO:0000259" key="1">
    <source>
        <dbReference type="Pfam" id="PF07727"/>
    </source>
</evidence>
<dbReference type="EMBL" id="BGPR01000722">
    <property type="protein sequence ID" value="GBM32984.1"/>
    <property type="molecule type" value="Genomic_DNA"/>
</dbReference>
<dbReference type="InterPro" id="IPR013103">
    <property type="entry name" value="RVT_2"/>
</dbReference>
<keyword evidence="3" id="KW-1185">Reference proteome</keyword>
<comment type="caution">
    <text evidence="2">The sequence shown here is derived from an EMBL/GenBank/DDBJ whole genome shotgun (WGS) entry which is preliminary data.</text>
</comment>
<name>A0A4Y2EYQ2_ARAVE</name>
<protein>
    <recommendedName>
        <fullName evidence="1">Reverse transcriptase Ty1/copia-type domain-containing protein</fullName>
    </recommendedName>
</protein>
<sequence length="98" mass="11113">MYSLKQSDDGETKYKARPVVARFNQIKNEDHSESYSPVVNIESLRILIALASKLNLKVKFINVKSAFLYSAIAETVYMLPPPGYEELDGDENVCKLKK</sequence>
<organism evidence="2 3">
    <name type="scientific">Araneus ventricosus</name>
    <name type="common">Orbweaver spider</name>
    <name type="synonym">Epeira ventricosa</name>
    <dbReference type="NCBI Taxonomy" id="182803"/>
    <lineage>
        <taxon>Eukaryota</taxon>
        <taxon>Metazoa</taxon>
        <taxon>Ecdysozoa</taxon>
        <taxon>Arthropoda</taxon>
        <taxon>Chelicerata</taxon>
        <taxon>Arachnida</taxon>
        <taxon>Araneae</taxon>
        <taxon>Araneomorphae</taxon>
        <taxon>Entelegynae</taxon>
        <taxon>Araneoidea</taxon>
        <taxon>Araneidae</taxon>
        <taxon>Araneus</taxon>
    </lineage>
</organism>
<feature type="domain" description="Reverse transcriptase Ty1/copia-type" evidence="1">
    <location>
        <begin position="2"/>
        <end position="98"/>
    </location>
</feature>
<evidence type="ECO:0000313" key="2">
    <source>
        <dbReference type="EMBL" id="GBM32984.1"/>
    </source>
</evidence>
<dbReference type="Pfam" id="PF07727">
    <property type="entry name" value="RVT_2"/>
    <property type="match status" value="1"/>
</dbReference>
<dbReference type="OrthoDB" id="7696924at2759"/>